<dbReference type="RefSeq" id="WP_010571303.1">
    <property type="nucleotide sequence ID" value="NZ_AHMO02000008.1"/>
</dbReference>
<evidence type="ECO:0000313" key="1">
    <source>
        <dbReference type="EMBL" id="EQA44338.1"/>
    </source>
</evidence>
<dbReference type="OrthoDB" id="9794671at2"/>
<gene>
    <name evidence="1" type="ORF">LEP1GSC050_3146</name>
</gene>
<organism evidence="1 2">
    <name type="scientific">Leptospira broomii serovar Hurstbridge str. 5399</name>
    <dbReference type="NCBI Taxonomy" id="1049789"/>
    <lineage>
        <taxon>Bacteria</taxon>
        <taxon>Pseudomonadati</taxon>
        <taxon>Spirochaetota</taxon>
        <taxon>Spirochaetia</taxon>
        <taxon>Leptospirales</taxon>
        <taxon>Leptospiraceae</taxon>
        <taxon>Leptospira</taxon>
    </lineage>
</organism>
<comment type="caution">
    <text evidence="1">The sequence shown here is derived from an EMBL/GenBank/DDBJ whole genome shotgun (WGS) entry which is preliminary data.</text>
</comment>
<dbReference type="STRING" id="1049789.LEP1GSC050_3146"/>
<dbReference type="AlphaFoldDB" id="T0GG13"/>
<dbReference type="NCBIfam" id="TIGR02669">
    <property type="entry name" value="SpoIID_LytB"/>
    <property type="match status" value="1"/>
</dbReference>
<keyword evidence="2" id="KW-1185">Reference proteome</keyword>
<accession>T0GG13</accession>
<dbReference type="EMBL" id="AHMO02000008">
    <property type="protein sequence ID" value="EQA44338.1"/>
    <property type="molecule type" value="Genomic_DNA"/>
</dbReference>
<reference evidence="1" key="1">
    <citation type="submission" date="2013-05" db="EMBL/GenBank/DDBJ databases">
        <authorList>
            <person name="Harkins D.M."/>
            <person name="Durkin A.S."/>
            <person name="Brinkac L.M."/>
            <person name="Haft D.H."/>
            <person name="Selengut J.D."/>
            <person name="Sanka R."/>
            <person name="DePew J."/>
            <person name="Purushe J."/>
            <person name="Hartskeerl R.A."/>
            <person name="Ahmed A."/>
            <person name="van der Linden H."/>
            <person name="Goris M.G.A."/>
            <person name="Vinetz J.M."/>
            <person name="Sutton G.G."/>
            <person name="Nierman W.C."/>
            <person name="Fouts D.E."/>
        </authorList>
    </citation>
    <scope>NUCLEOTIDE SEQUENCE [LARGE SCALE GENOMIC DNA]</scope>
    <source>
        <strain evidence="1">5399</strain>
    </source>
</reference>
<dbReference type="InterPro" id="IPR013486">
    <property type="entry name" value="SpoIID/LytB"/>
</dbReference>
<name>T0GG13_9LEPT</name>
<dbReference type="Proteomes" id="UP000015454">
    <property type="component" value="Unassembled WGS sequence"/>
</dbReference>
<proteinExistence type="predicted"/>
<dbReference type="GO" id="GO:0030435">
    <property type="term" value="P:sporulation resulting in formation of a cellular spore"/>
    <property type="evidence" value="ECO:0007669"/>
    <property type="project" value="InterPro"/>
</dbReference>
<evidence type="ECO:0000313" key="2">
    <source>
        <dbReference type="Proteomes" id="UP000015454"/>
    </source>
</evidence>
<protein>
    <submittedName>
        <fullName evidence="1">SpoIID/LytB domain protein</fullName>
    </submittedName>
</protein>
<sequence length="390" mass="44058">MSRIAFTISILCFSSIFAVDQPSRLRIGILGKSSPASARISLKNARIEIGQKKLGLINADLLIKAESEKLIVFIGKDRYKTDFLGISGGKYEVFLSNDSNKRKYEGDFEIFANAGILNFILTLPMETYIETVLESEFGELIHLKQNRSINPDWKAKYKLVAETVIRSYAAANLGRHRREAFDLCDLTHCLHFSGSRLPSNLNPSKEKFLLKTVEAKPLEAFFHSTCGGNLSHPAVLWKDFSKKNSHYRSGRDSWKGSDDLCRDSPHYRWETVLRRSDLEKLLNSKGLRSLETISMESRVSELAYKDELGNHKIEMFEFLSSAGKRFGWNRIKSNSFNIESGLNGFLFHGKGLGHGLGLCQYGAREMAMKGASSREILNFYYPGAIMEILP</sequence>